<dbReference type="CDD" id="cd01189">
    <property type="entry name" value="INT_ICEBs1_C_like"/>
    <property type="match status" value="1"/>
</dbReference>
<evidence type="ECO:0000256" key="2">
    <source>
        <dbReference type="ARBA" id="ARBA00023125"/>
    </source>
</evidence>
<dbReference type="InterPro" id="IPR010998">
    <property type="entry name" value="Integrase_recombinase_N"/>
</dbReference>
<evidence type="ECO:0000313" key="7">
    <source>
        <dbReference type="EMBL" id="MCX4235383.1"/>
    </source>
</evidence>
<proteinExistence type="predicted"/>
<name>A0ABT3V6Q2_9ACTN</name>
<dbReference type="PROSITE" id="PS51900">
    <property type="entry name" value="CB"/>
    <property type="match status" value="1"/>
</dbReference>
<protein>
    <submittedName>
        <fullName evidence="7">Site-specific integrase</fullName>
    </submittedName>
</protein>
<gene>
    <name evidence="7" type="ORF">K3769_21920</name>
</gene>
<dbReference type="SUPFAM" id="SSF56349">
    <property type="entry name" value="DNA breaking-rejoining enzymes"/>
    <property type="match status" value="1"/>
</dbReference>
<dbReference type="PANTHER" id="PTHR30349:SF91">
    <property type="entry name" value="INTA PROTEIN"/>
    <property type="match status" value="1"/>
</dbReference>
<evidence type="ECO:0000313" key="8">
    <source>
        <dbReference type="Proteomes" id="UP001165590"/>
    </source>
</evidence>
<dbReference type="InterPro" id="IPR002104">
    <property type="entry name" value="Integrase_catalytic"/>
</dbReference>
<dbReference type="Gene3D" id="1.10.150.130">
    <property type="match status" value="1"/>
</dbReference>
<reference evidence="7" key="1">
    <citation type="journal article" date="2022" name="bioRxiv">
        <title>Discovery and biosynthetic assessment of Streptomyces ortus sp nov. isolated from a deep-sea sponge.</title>
        <authorList>
            <person name="Williams S.E."/>
        </authorList>
    </citation>
    <scope>NUCLEOTIDE SEQUENCE</scope>
    <source>
        <strain evidence="7">A15ISP2-DRY2</strain>
    </source>
</reference>
<dbReference type="InterPro" id="IPR050090">
    <property type="entry name" value="Tyrosine_recombinase_XerCD"/>
</dbReference>
<feature type="domain" description="Tyr recombinase" evidence="5">
    <location>
        <begin position="200"/>
        <end position="402"/>
    </location>
</feature>
<evidence type="ECO:0000256" key="1">
    <source>
        <dbReference type="ARBA" id="ARBA00022908"/>
    </source>
</evidence>
<organism evidence="7 8">
    <name type="scientific">Streptomyces ortus</name>
    <dbReference type="NCBI Taxonomy" id="2867268"/>
    <lineage>
        <taxon>Bacteria</taxon>
        <taxon>Bacillati</taxon>
        <taxon>Actinomycetota</taxon>
        <taxon>Actinomycetes</taxon>
        <taxon>Kitasatosporales</taxon>
        <taxon>Streptomycetaceae</taxon>
        <taxon>Streptomyces</taxon>
    </lineage>
</organism>
<dbReference type="InterPro" id="IPR004107">
    <property type="entry name" value="Integrase_SAM-like_N"/>
</dbReference>
<evidence type="ECO:0000259" key="5">
    <source>
        <dbReference type="PROSITE" id="PS51898"/>
    </source>
</evidence>
<dbReference type="Proteomes" id="UP001165590">
    <property type="component" value="Unassembled WGS sequence"/>
</dbReference>
<sequence>MAKRRANGEGTITKRKDGRYQAAAYVFRPDGTRTRKFAYGKTREEVASQLTEMQEMTRQGIPAASSTMAFGDYLTYWLATIAPERLKPATLNSYEGLSRLYIRPALGKKRLNRLSPADVRRFLAEFKAACLCCLRGADEERPEDKRTCCAVGRCCKRRPSARTVQYIHAVLRSALQQAMREELIARNVARIVETPTVESKEVRPLDAAEVRLLLKTAQPHRLYALWLLLVSTGLRRGEALGLTWADINLTAGTLRVRRNVQRIRRELIFGTPKTMRSVRTISLPKHCVRALTTHRAQQEREQKVAGAKWQPTPGHPAGLVFTTVTGRVTDPRSLNRMLTILCRDAKVRRVRVHDLRHTCASLLLAQGVDARTIMETLGHSTITMTLDTYAHVMGSTLRAAAERMDDALGLEDGDDAPEGENAP</sequence>
<feature type="domain" description="Core-binding (CB)" evidence="6">
    <location>
        <begin position="68"/>
        <end position="179"/>
    </location>
</feature>
<dbReference type="EMBL" id="JAIFZO010000002">
    <property type="protein sequence ID" value="MCX4235383.1"/>
    <property type="molecule type" value="Genomic_DNA"/>
</dbReference>
<accession>A0ABT3V6Q2</accession>
<dbReference type="InterPro" id="IPR044068">
    <property type="entry name" value="CB"/>
</dbReference>
<dbReference type="Pfam" id="PF14659">
    <property type="entry name" value="Phage_int_SAM_3"/>
    <property type="match status" value="1"/>
</dbReference>
<evidence type="ECO:0000256" key="4">
    <source>
        <dbReference type="PROSITE-ProRule" id="PRU01248"/>
    </source>
</evidence>
<evidence type="ECO:0000256" key="3">
    <source>
        <dbReference type="ARBA" id="ARBA00023172"/>
    </source>
</evidence>
<dbReference type="InterPro" id="IPR011010">
    <property type="entry name" value="DNA_brk_join_enz"/>
</dbReference>
<keyword evidence="8" id="KW-1185">Reference proteome</keyword>
<dbReference type="PANTHER" id="PTHR30349">
    <property type="entry name" value="PHAGE INTEGRASE-RELATED"/>
    <property type="match status" value="1"/>
</dbReference>
<keyword evidence="3" id="KW-0233">DNA recombination</keyword>
<dbReference type="RefSeq" id="WP_267028073.1">
    <property type="nucleotide sequence ID" value="NZ_JAIFZO010000002.1"/>
</dbReference>
<comment type="caution">
    <text evidence="7">The sequence shown here is derived from an EMBL/GenBank/DDBJ whole genome shotgun (WGS) entry which is preliminary data.</text>
</comment>
<evidence type="ECO:0000259" key="6">
    <source>
        <dbReference type="PROSITE" id="PS51900"/>
    </source>
</evidence>
<keyword evidence="1" id="KW-0229">DNA integration</keyword>
<dbReference type="InterPro" id="IPR013762">
    <property type="entry name" value="Integrase-like_cat_sf"/>
</dbReference>
<keyword evidence="2 4" id="KW-0238">DNA-binding</keyword>
<dbReference type="Pfam" id="PF00589">
    <property type="entry name" value="Phage_integrase"/>
    <property type="match status" value="1"/>
</dbReference>
<dbReference type="PROSITE" id="PS51898">
    <property type="entry name" value="TYR_RECOMBINASE"/>
    <property type="match status" value="1"/>
</dbReference>
<dbReference type="Gene3D" id="1.10.443.10">
    <property type="entry name" value="Intergrase catalytic core"/>
    <property type="match status" value="1"/>
</dbReference>